<evidence type="ECO:0000256" key="1">
    <source>
        <dbReference type="SAM" id="SignalP"/>
    </source>
</evidence>
<accession>A0A7E4V8I9</accession>
<keyword evidence="2" id="KW-1185">Reference proteome</keyword>
<name>A0A7E4V8I9_PANRE</name>
<reference evidence="2" key="1">
    <citation type="journal article" date="2013" name="Genetics">
        <title>The draft genome and transcriptome of Panagrellus redivivus are shaped by the harsh demands of a free-living lifestyle.</title>
        <authorList>
            <person name="Srinivasan J."/>
            <person name="Dillman A.R."/>
            <person name="Macchietto M.G."/>
            <person name="Heikkinen L."/>
            <person name="Lakso M."/>
            <person name="Fracchia K.M."/>
            <person name="Antoshechkin I."/>
            <person name="Mortazavi A."/>
            <person name="Wong G."/>
            <person name="Sternberg P.W."/>
        </authorList>
    </citation>
    <scope>NUCLEOTIDE SEQUENCE [LARGE SCALE GENOMIC DNA]</scope>
    <source>
        <strain evidence="2">MT8872</strain>
    </source>
</reference>
<dbReference type="Proteomes" id="UP000492821">
    <property type="component" value="Unassembled WGS sequence"/>
</dbReference>
<protein>
    <submittedName>
        <fullName evidence="3">F-box domain-containing protein</fullName>
    </submittedName>
</protein>
<dbReference type="WBParaSite" id="Pan_g17406.t1">
    <property type="protein sequence ID" value="Pan_g17406.t1"/>
    <property type="gene ID" value="Pan_g17406"/>
</dbReference>
<reference evidence="3" key="2">
    <citation type="submission" date="2020-10" db="UniProtKB">
        <authorList>
            <consortium name="WormBaseParasite"/>
        </authorList>
    </citation>
    <scope>IDENTIFICATION</scope>
</reference>
<sequence>MSANFMPCFWRFLQQFLPFCTALNISDPESGIIPLEKLPYGFRSRIIDLSMTAKIRHNFIRACSTIERFEPYWDDHDQVFITDNHVVCKRAMKDTFFFRVCKCLDQFTYWRNTKDGQYTIFPVWKSVLLVDEILDRDKDIFVHDTLILNCQIQGYEKVIPRIVGPYTRLVVDGRIRWDQLKRLIHRGVKQVRVSGRIVVEPLDYDDFVGFIIRHCRGIDSIFSFGSSRNYNHEVMARLYAACRIHKTHKVFYTSEEDKYHVTYKGIQGNEIFVHDTLILNCQIEGFEKVIPRIVGPYTRLVVDGRIKWDQLKRLIHRGVKQVRVSGRIVVEPLDYDDFVDFILQHCRGIEYT</sequence>
<feature type="chain" id="PRO_5028893721" evidence="1">
    <location>
        <begin position="23"/>
        <end position="352"/>
    </location>
</feature>
<keyword evidence="1" id="KW-0732">Signal</keyword>
<evidence type="ECO:0000313" key="2">
    <source>
        <dbReference type="Proteomes" id="UP000492821"/>
    </source>
</evidence>
<dbReference type="AlphaFoldDB" id="A0A7E4V8I9"/>
<proteinExistence type="predicted"/>
<evidence type="ECO:0000313" key="3">
    <source>
        <dbReference type="WBParaSite" id="Pan_g17406.t1"/>
    </source>
</evidence>
<feature type="signal peptide" evidence="1">
    <location>
        <begin position="1"/>
        <end position="22"/>
    </location>
</feature>
<organism evidence="2 3">
    <name type="scientific">Panagrellus redivivus</name>
    <name type="common">Microworm</name>
    <dbReference type="NCBI Taxonomy" id="6233"/>
    <lineage>
        <taxon>Eukaryota</taxon>
        <taxon>Metazoa</taxon>
        <taxon>Ecdysozoa</taxon>
        <taxon>Nematoda</taxon>
        <taxon>Chromadorea</taxon>
        <taxon>Rhabditida</taxon>
        <taxon>Tylenchina</taxon>
        <taxon>Panagrolaimomorpha</taxon>
        <taxon>Panagrolaimoidea</taxon>
        <taxon>Panagrolaimidae</taxon>
        <taxon>Panagrellus</taxon>
    </lineage>
</organism>